<evidence type="ECO:0000313" key="3">
    <source>
        <dbReference type="Proteomes" id="UP001168877"/>
    </source>
</evidence>
<protein>
    <recommendedName>
        <fullName evidence="4">RNase H type-1 domain-containing protein</fullName>
    </recommendedName>
</protein>
<evidence type="ECO:0008006" key="4">
    <source>
        <dbReference type="Google" id="ProtNLM"/>
    </source>
</evidence>
<dbReference type="PROSITE" id="PS51257">
    <property type="entry name" value="PROKAR_LIPOPROTEIN"/>
    <property type="match status" value="1"/>
</dbReference>
<keyword evidence="1" id="KW-0812">Transmembrane</keyword>
<dbReference type="SUPFAM" id="SSF53098">
    <property type="entry name" value="Ribonuclease H-like"/>
    <property type="match status" value="1"/>
</dbReference>
<keyword evidence="1" id="KW-1133">Transmembrane helix</keyword>
<dbReference type="PANTHER" id="PTHR47723">
    <property type="entry name" value="OS05G0353850 PROTEIN"/>
    <property type="match status" value="1"/>
</dbReference>
<dbReference type="InterPro" id="IPR012337">
    <property type="entry name" value="RNaseH-like_sf"/>
</dbReference>
<evidence type="ECO:0000313" key="2">
    <source>
        <dbReference type="EMBL" id="KAK0603265.1"/>
    </source>
</evidence>
<keyword evidence="1" id="KW-0472">Membrane</keyword>
<gene>
    <name evidence="2" type="ORF">LWI29_003154</name>
</gene>
<dbReference type="Proteomes" id="UP001168877">
    <property type="component" value="Unassembled WGS sequence"/>
</dbReference>
<proteinExistence type="predicted"/>
<name>A0AA39W5G6_ACESA</name>
<dbReference type="InterPro" id="IPR053151">
    <property type="entry name" value="RNase_H-like"/>
</dbReference>
<reference evidence="2" key="1">
    <citation type="journal article" date="2022" name="Plant J.">
        <title>Strategies of tolerance reflected in two North American maple genomes.</title>
        <authorList>
            <person name="McEvoy S.L."/>
            <person name="Sezen U.U."/>
            <person name="Trouern-Trend A."/>
            <person name="McMahon S.M."/>
            <person name="Schaberg P.G."/>
            <person name="Yang J."/>
            <person name="Wegrzyn J.L."/>
            <person name="Swenson N.G."/>
        </authorList>
    </citation>
    <scope>NUCLEOTIDE SEQUENCE</scope>
    <source>
        <strain evidence="2">NS2018</strain>
    </source>
</reference>
<dbReference type="EMBL" id="JAUESC010000002">
    <property type="protein sequence ID" value="KAK0603265.1"/>
    <property type="molecule type" value="Genomic_DNA"/>
</dbReference>
<dbReference type="CDD" id="cd06222">
    <property type="entry name" value="RNase_H_like"/>
    <property type="match status" value="1"/>
</dbReference>
<organism evidence="2 3">
    <name type="scientific">Acer saccharum</name>
    <name type="common">Sugar maple</name>
    <dbReference type="NCBI Taxonomy" id="4024"/>
    <lineage>
        <taxon>Eukaryota</taxon>
        <taxon>Viridiplantae</taxon>
        <taxon>Streptophyta</taxon>
        <taxon>Embryophyta</taxon>
        <taxon>Tracheophyta</taxon>
        <taxon>Spermatophyta</taxon>
        <taxon>Magnoliopsida</taxon>
        <taxon>eudicotyledons</taxon>
        <taxon>Gunneridae</taxon>
        <taxon>Pentapetalae</taxon>
        <taxon>rosids</taxon>
        <taxon>malvids</taxon>
        <taxon>Sapindales</taxon>
        <taxon>Sapindaceae</taxon>
        <taxon>Hippocastanoideae</taxon>
        <taxon>Acereae</taxon>
        <taxon>Acer</taxon>
    </lineage>
</organism>
<dbReference type="PANTHER" id="PTHR47723:SF19">
    <property type="entry name" value="POLYNUCLEOTIDYL TRANSFERASE, RIBONUCLEASE H-LIKE SUPERFAMILY PROTEIN"/>
    <property type="match status" value="1"/>
</dbReference>
<feature type="transmembrane region" description="Helical" evidence="1">
    <location>
        <begin position="12"/>
        <end position="29"/>
    </location>
</feature>
<evidence type="ECO:0000256" key="1">
    <source>
        <dbReference type="SAM" id="Phobius"/>
    </source>
</evidence>
<accession>A0AA39W5G6</accession>
<dbReference type="InterPro" id="IPR044730">
    <property type="entry name" value="RNase_H-like_dom_plant"/>
</dbReference>
<keyword evidence="3" id="KW-1185">Reference proteome</keyword>
<reference evidence="2" key="2">
    <citation type="submission" date="2023-06" db="EMBL/GenBank/DDBJ databases">
        <authorList>
            <person name="Swenson N.G."/>
            <person name="Wegrzyn J.L."/>
            <person name="Mcevoy S.L."/>
        </authorList>
    </citation>
    <scope>NUCLEOTIDE SEQUENCE</scope>
    <source>
        <strain evidence="2">NS2018</strain>
        <tissue evidence="2">Leaf</tissue>
    </source>
</reference>
<dbReference type="AlphaFoldDB" id="A0AA39W5G6"/>
<sequence length="259" mass="29537">MAVHKDFREFVVNSWTSIVVYGCPMFIFVEKLRVFKRIIQVWNKNIFGIVHDRVVGAREELSKIQCYISIHGMNEENYSKEAAAKEKVYEAIRFQHCFWRDKAHVKWLTEGDRCTKFFHSYAKVKVAKCNLNCLMINDSLSTDLVTNANHVVGFYSNLYNSPHQPSDMLVFNSLGIKPSLVRAPKILPIIWSVPPYGWFKINTDGFSKGNPGQSACGGVIHMCHRVFLGCFAMPLGCRTAFFSELMVIILAIEIVSKKG</sequence>
<comment type="caution">
    <text evidence="2">The sequence shown here is derived from an EMBL/GenBank/DDBJ whole genome shotgun (WGS) entry which is preliminary data.</text>
</comment>